<evidence type="ECO:0000256" key="4">
    <source>
        <dbReference type="ARBA" id="ARBA00008954"/>
    </source>
</evidence>
<evidence type="ECO:0000256" key="8">
    <source>
        <dbReference type="ARBA" id="ARBA00022679"/>
    </source>
</evidence>
<dbReference type="SUPFAM" id="SSF53383">
    <property type="entry name" value="PLP-dependent transferases"/>
    <property type="match status" value="1"/>
</dbReference>
<protein>
    <recommendedName>
        <fullName evidence="6">Diaminobutyrate--2-oxoglutarate transaminase</fullName>
        <ecNumber evidence="5">2.6.1.76</ecNumber>
    </recommendedName>
    <alternativeName>
        <fullName evidence="11">DABA aminotransferase</fullName>
    </alternativeName>
    <alternativeName>
        <fullName evidence="12">Diaminobutyrate--2-oxoglutarate aminotransferase</fullName>
    </alternativeName>
    <alternativeName>
        <fullName evidence="10">L-2,4-diaminobutyric acid transaminase</fullName>
    </alternativeName>
</protein>
<dbReference type="EMBL" id="JACHJY010000004">
    <property type="protein sequence ID" value="MBB4982458.1"/>
    <property type="molecule type" value="Genomic_DNA"/>
</dbReference>
<gene>
    <name evidence="16" type="ORF">GGE06_003368</name>
</gene>
<dbReference type="GO" id="GO:0045303">
    <property type="term" value="F:diaminobutyrate-2-oxoglutarate transaminase activity"/>
    <property type="evidence" value="ECO:0007669"/>
    <property type="project" value="UniProtKB-EC"/>
</dbReference>
<feature type="compositionally biased region" description="Low complexity" evidence="15">
    <location>
        <begin position="8"/>
        <end position="21"/>
    </location>
</feature>
<dbReference type="InterPro" id="IPR049704">
    <property type="entry name" value="Aminotrans_3_PPA_site"/>
</dbReference>
<dbReference type="EC" id="2.6.1.76" evidence="5"/>
<dbReference type="Proteomes" id="UP000582643">
    <property type="component" value="Unassembled WGS sequence"/>
</dbReference>
<dbReference type="PROSITE" id="PS00600">
    <property type="entry name" value="AA_TRANSFER_CLASS_3"/>
    <property type="match status" value="1"/>
</dbReference>
<comment type="caution">
    <text evidence="16">The sequence shown here is derived from an EMBL/GenBank/DDBJ whole genome shotgun (WGS) entry which is preliminary data.</text>
</comment>
<comment type="pathway">
    <text evidence="3">Amine and polyamine biosynthesis; ectoine biosynthesis; L-ectoine from L-aspartate 4-semialdehyde: step 1/3.</text>
</comment>
<keyword evidence="7 16" id="KW-0032">Aminotransferase</keyword>
<organism evidence="16 17">
    <name type="scientific">Streptomyces nymphaeiformis</name>
    <dbReference type="NCBI Taxonomy" id="2663842"/>
    <lineage>
        <taxon>Bacteria</taxon>
        <taxon>Bacillati</taxon>
        <taxon>Actinomycetota</taxon>
        <taxon>Actinomycetes</taxon>
        <taxon>Kitasatosporales</taxon>
        <taxon>Streptomycetaceae</taxon>
        <taxon>Streptomyces</taxon>
    </lineage>
</organism>
<dbReference type="PANTHER" id="PTHR43552">
    <property type="entry name" value="DIAMINOBUTYRATE--2-OXOGLUTARATE AMINOTRANSFERASE"/>
    <property type="match status" value="1"/>
</dbReference>
<evidence type="ECO:0000256" key="3">
    <source>
        <dbReference type="ARBA" id="ARBA00004946"/>
    </source>
</evidence>
<evidence type="ECO:0000313" key="16">
    <source>
        <dbReference type="EMBL" id="MBB4982458.1"/>
    </source>
</evidence>
<dbReference type="AlphaFoldDB" id="A0A7W7XCQ5"/>
<accession>A0A7W7XCQ5</accession>
<evidence type="ECO:0000256" key="15">
    <source>
        <dbReference type="SAM" id="MobiDB-lite"/>
    </source>
</evidence>
<comment type="function">
    <text evidence="2">Catalyzes reversively the conversion of L-aspartate beta-semialdehyde (ASA) to L-2,4-diaminobutyrate (DABA) by transamination with L-glutamate.</text>
</comment>
<dbReference type="PIRSF" id="PIRSF000521">
    <property type="entry name" value="Transaminase_4ab_Lys_Orn"/>
    <property type="match status" value="1"/>
</dbReference>
<keyword evidence="9 14" id="KW-0663">Pyridoxal phosphate</keyword>
<dbReference type="Gene3D" id="3.40.640.10">
    <property type="entry name" value="Type I PLP-dependent aspartate aminotransferase-like (Major domain)"/>
    <property type="match status" value="1"/>
</dbReference>
<keyword evidence="8 16" id="KW-0808">Transferase</keyword>
<comment type="cofactor">
    <cofactor evidence="1">
        <name>pyridoxal 5'-phosphate</name>
        <dbReference type="ChEBI" id="CHEBI:597326"/>
    </cofactor>
</comment>
<evidence type="ECO:0000256" key="9">
    <source>
        <dbReference type="ARBA" id="ARBA00022898"/>
    </source>
</evidence>
<evidence type="ECO:0000256" key="10">
    <source>
        <dbReference type="ARBA" id="ARBA00029744"/>
    </source>
</evidence>
<dbReference type="CDD" id="cd00610">
    <property type="entry name" value="OAT_like"/>
    <property type="match status" value="1"/>
</dbReference>
<sequence>MTVMAERAASPLAPSAPATSTEVFETRESAVRSYCRAFPTLLASAHGTTLVAEDGTEYVDFFSGAGALNYGHNHDHIKRQVLAYLQGDGLLHALDFHTAAKREFLERFGREILEPRGLHHRVQFCGSTGTDAVEAALKLARKHTGRSQVIAFSGAYHGVSRGSLAATADNSLRKVAGTALGEVTHLPFPVGPRGHFPTLDLLEQFLSDDLSGVDVPAAVILEVVQMEGGVYRIPDEDLRRLRELCDRYGIVLIADEIQAGCGRTGGFFSFEQAGVVPDLITVSKSIGGLGLPMSILLIREGLDSWKAGDHPGTFRGNQLAFVAACAALDLWKDDAFLDQARNGAELLRDFWESHPLPGVEVRSEGHAIGIDLTHAGGRRAADEVVAWCFERGLIVESTGRDKAVLKLLPALTMELDVLRYGCELIHEGLRTALSH</sequence>
<dbReference type="RefSeq" id="WP_116159926.1">
    <property type="nucleotide sequence ID" value="NZ_JACHJY010000004.1"/>
</dbReference>
<reference evidence="16 17" key="1">
    <citation type="submission" date="2020-08" db="EMBL/GenBank/DDBJ databases">
        <title>Genomic Encyclopedia of Type Strains, Phase III (KMG-III): the genomes of soil and plant-associated and newly described type strains.</title>
        <authorList>
            <person name="Whitman W."/>
        </authorList>
    </citation>
    <scope>NUCLEOTIDE SEQUENCE [LARGE SCALE GENOMIC DNA]</scope>
    <source>
        <strain evidence="16 17">SFB5A</strain>
    </source>
</reference>
<dbReference type="NCBIfam" id="NF006733">
    <property type="entry name" value="PRK09264.1"/>
    <property type="match status" value="1"/>
</dbReference>
<dbReference type="InterPro" id="IPR015421">
    <property type="entry name" value="PyrdxlP-dep_Trfase_major"/>
</dbReference>
<evidence type="ECO:0000256" key="12">
    <source>
        <dbReference type="ARBA" id="ARBA00031476"/>
    </source>
</evidence>
<name>A0A7W7XCQ5_9ACTN</name>
<evidence type="ECO:0000256" key="2">
    <source>
        <dbReference type="ARBA" id="ARBA00002189"/>
    </source>
</evidence>
<comment type="catalytic activity">
    <reaction evidence="13">
        <text>L-2,4-diaminobutanoate + 2-oxoglutarate = L-aspartate 4-semialdehyde + L-glutamate</text>
        <dbReference type="Rhea" id="RHEA:11160"/>
        <dbReference type="ChEBI" id="CHEBI:16810"/>
        <dbReference type="ChEBI" id="CHEBI:29985"/>
        <dbReference type="ChEBI" id="CHEBI:58761"/>
        <dbReference type="ChEBI" id="CHEBI:537519"/>
        <dbReference type="EC" id="2.6.1.76"/>
    </reaction>
</comment>
<dbReference type="InterPro" id="IPR004637">
    <property type="entry name" value="Dat"/>
</dbReference>
<dbReference type="InterPro" id="IPR015422">
    <property type="entry name" value="PyrdxlP-dep_Trfase_small"/>
</dbReference>
<dbReference type="GO" id="GO:0030170">
    <property type="term" value="F:pyridoxal phosphate binding"/>
    <property type="evidence" value="ECO:0007669"/>
    <property type="project" value="InterPro"/>
</dbReference>
<evidence type="ECO:0000256" key="5">
    <source>
        <dbReference type="ARBA" id="ARBA00013155"/>
    </source>
</evidence>
<dbReference type="InterPro" id="IPR015424">
    <property type="entry name" value="PyrdxlP-dep_Trfase"/>
</dbReference>
<evidence type="ECO:0000256" key="11">
    <source>
        <dbReference type="ARBA" id="ARBA00030665"/>
    </source>
</evidence>
<evidence type="ECO:0000256" key="14">
    <source>
        <dbReference type="RuleBase" id="RU003560"/>
    </source>
</evidence>
<evidence type="ECO:0000256" key="1">
    <source>
        <dbReference type="ARBA" id="ARBA00001933"/>
    </source>
</evidence>
<dbReference type="InterPro" id="IPR005814">
    <property type="entry name" value="Aminotrans_3"/>
</dbReference>
<dbReference type="PANTHER" id="PTHR43552:SF2">
    <property type="entry name" value="DIAMINOBUTYRATE--2-OXOGLUTARATE TRANSAMINASE"/>
    <property type="match status" value="1"/>
</dbReference>
<dbReference type="Gene3D" id="3.90.1150.10">
    <property type="entry name" value="Aspartate Aminotransferase, domain 1"/>
    <property type="match status" value="1"/>
</dbReference>
<evidence type="ECO:0000256" key="13">
    <source>
        <dbReference type="ARBA" id="ARBA00049111"/>
    </source>
</evidence>
<feature type="region of interest" description="Disordered" evidence="15">
    <location>
        <begin position="1"/>
        <end position="21"/>
    </location>
</feature>
<evidence type="ECO:0000256" key="6">
    <source>
        <dbReference type="ARBA" id="ARBA00014798"/>
    </source>
</evidence>
<evidence type="ECO:0000313" key="17">
    <source>
        <dbReference type="Proteomes" id="UP000582643"/>
    </source>
</evidence>
<comment type="similarity">
    <text evidence="4 14">Belongs to the class-III pyridoxal-phosphate-dependent aminotransferase family.</text>
</comment>
<dbReference type="Pfam" id="PF00202">
    <property type="entry name" value="Aminotran_3"/>
    <property type="match status" value="1"/>
</dbReference>
<evidence type="ECO:0000256" key="7">
    <source>
        <dbReference type="ARBA" id="ARBA00022576"/>
    </source>
</evidence>
<proteinExistence type="inferred from homology"/>
<keyword evidence="17" id="KW-1185">Reference proteome</keyword>